<dbReference type="CDD" id="cd03784">
    <property type="entry name" value="GT1_Gtf-like"/>
    <property type="match status" value="1"/>
</dbReference>
<dbReference type="Proteomes" id="UP001500928">
    <property type="component" value="Unassembled WGS sequence"/>
</dbReference>
<dbReference type="InterPro" id="IPR002213">
    <property type="entry name" value="UDP_glucos_trans"/>
</dbReference>
<dbReference type="Pfam" id="PF06722">
    <property type="entry name" value="EryCIII-like_C"/>
    <property type="match status" value="1"/>
</dbReference>
<dbReference type="InterPro" id="IPR010610">
    <property type="entry name" value="EryCIII-like_C"/>
</dbReference>
<sequence length="373" mass="38636">MARILAVTWDGGGNVPPMLGIAAELLGRGHEVRVLGHAAQREAVERTGAEFVPHRHGRAWAPATPASDARRARDLISLFTERGPGRDVAAEIEGAGPDAVLVDALRLGALRAAVRSPVPTVALVHTFRGYVAHDWARGPVGLVATLRGLRPGPLWNACDRLLVATDPVLDPGAADAPANARYTGAVLAAPRSAARTDPPTVLVSLSTIFYPTQAAVLQRVLDAVADLDVRVVAATGFVDPADLRAGANTTLQRHLPHDEVMPTASLLVGHGGHATTLRALAHGLPVLTIPLDAHLDHRLIGEAVRAAGAGDVLDTAATPSAIRDAVRTLLADAGTAADAEAVAARLRGVDGAARAADEIEAVAGRRAADRTRS</sequence>
<evidence type="ECO:0000313" key="2">
    <source>
        <dbReference type="EMBL" id="GAA4787592.1"/>
    </source>
</evidence>
<evidence type="ECO:0000313" key="3">
    <source>
        <dbReference type="Proteomes" id="UP001500928"/>
    </source>
</evidence>
<dbReference type="SUPFAM" id="SSF53756">
    <property type="entry name" value="UDP-Glycosyltransferase/glycogen phosphorylase"/>
    <property type="match status" value="1"/>
</dbReference>
<reference evidence="3" key="1">
    <citation type="journal article" date="2019" name="Int. J. Syst. Evol. Microbiol.">
        <title>The Global Catalogue of Microorganisms (GCM) 10K type strain sequencing project: providing services to taxonomists for standard genome sequencing and annotation.</title>
        <authorList>
            <consortium name="The Broad Institute Genomics Platform"/>
            <consortium name="The Broad Institute Genome Sequencing Center for Infectious Disease"/>
            <person name="Wu L."/>
            <person name="Ma J."/>
        </authorList>
    </citation>
    <scope>NUCLEOTIDE SEQUENCE [LARGE SCALE GENOMIC DNA]</scope>
    <source>
        <strain evidence="3">JCM 17979</strain>
    </source>
</reference>
<dbReference type="PANTHER" id="PTHR48050">
    <property type="entry name" value="STEROL 3-BETA-GLUCOSYLTRANSFERASE"/>
    <property type="match status" value="1"/>
</dbReference>
<dbReference type="EMBL" id="BAABHO010000014">
    <property type="protein sequence ID" value="GAA4787592.1"/>
    <property type="molecule type" value="Genomic_DNA"/>
</dbReference>
<dbReference type="Gene3D" id="3.40.50.2000">
    <property type="entry name" value="Glycogen Phosphorylase B"/>
    <property type="match status" value="2"/>
</dbReference>
<dbReference type="PANTHER" id="PTHR48050:SF13">
    <property type="entry name" value="STEROL 3-BETA-GLUCOSYLTRANSFERASE UGT80A2"/>
    <property type="match status" value="1"/>
</dbReference>
<organism evidence="2 3">
    <name type="scientific">Actinomycetospora chlora</name>
    <dbReference type="NCBI Taxonomy" id="663608"/>
    <lineage>
        <taxon>Bacteria</taxon>
        <taxon>Bacillati</taxon>
        <taxon>Actinomycetota</taxon>
        <taxon>Actinomycetes</taxon>
        <taxon>Pseudonocardiales</taxon>
        <taxon>Pseudonocardiaceae</taxon>
        <taxon>Actinomycetospora</taxon>
    </lineage>
</organism>
<name>A0ABP9AY51_9PSEU</name>
<feature type="domain" description="Erythromycin biosynthesis protein CIII-like C-terminal" evidence="1">
    <location>
        <begin position="219"/>
        <end position="344"/>
    </location>
</feature>
<dbReference type="RefSeq" id="WP_345414161.1">
    <property type="nucleotide sequence ID" value="NZ_BAABHO010000014.1"/>
</dbReference>
<gene>
    <name evidence="2" type="ORF">GCM10023200_22320</name>
</gene>
<comment type="caution">
    <text evidence="2">The sequence shown here is derived from an EMBL/GenBank/DDBJ whole genome shotgun (WGS) entry which is preliminary data.</text>
</comment>
<protein>
    <recommendedName>
        <fullName evidence="1">Erythromycin biosynthesis protein CIII-like C-terminal domain-containing protein</fullName>
    </recommendedName>
</protein>
<dbReference type="InterPro" id="IPR050426">
    <property type="entry name" value="Glycosyltransferase_28"/>
</dbReference>
<accession>A0ABP9AY51</accession>
<keyword evidence="3" id="KW-1185">Reference proteome</keyword>
<proteinExistence type="predicted"/>
<evidence type="ECO:0000259" key="1">
    <source>
        <dbReference type="Pfam" id="PF06722"/>
    </source>
</evidence>